<dbReference type="InterPro" id="IPR027417">
    <property type="entry name" value="P-loop_NTPase"/>
</dbReference>
<evidence type="ECO:0000256" key="11">
    <source>
        <dbReference type="SAM" id="Coils"/>
    </source>
</evidence>
<dbReference type="GO" id="GO:0090307">
    <property type="term" value="P:mitotic spindle assembly"/>
    <property type="evidence" value="ECO:0007669"/>
    <property type="project" value="TreeGrafter"/>
</dbReference>
<evidence type="ECO:0000256" key="8">
    <source>
        <dbReference type="ARBA" id="ARBA00023175"/>
    </source>
</evidence>
<comment type="similarity">
    <text evidence="10">Belongs to the TRAFAC class myosin-kinesin ATPase superfamily. Kinesin family.</text>
</comment>
<evidence type="ECO:0000313" key="15">
    <source>
        <dbReference type="Proteomes" id="UP000265020"/>
    </source>
</evidence>
<dbReference type="PRINTS" id="PR00380">
    <property type="entry name" value="KINESINHEAVY"/>
</dbReference>
<proteinExistence type="inferred from homology"/>
<evidence type="ECO:0000256" key="1">
    <source>
        <dbReference type="ARBA" id="ARBA00004186"/>
    </source>
</evidence>
<dbReference type="Gene3D" id="3.40.850.10">
    <property type="entry name" value="Kinesin motor domain"/>
    <property type="match status" value="1"/>
</dbReference>
<keyword evidence="2" id="KW-0963">Cytoplasm</keyword>
<evidence type="ECO:0000256" key="7">
    <source>
        <dbReference type="ARBA" id="ARBA00023054"/>
    </source>
</evidence>
<dbReference type="SUPFAM" id="SSF52540">
    <property type="entry name" value="P-loop containing nucleoside triphosphate hydrolases"/>
    <property type="match status" value="1"/>
</dbReference>
<dbReference type="InterPro" id="IPR019821">
    <property type="entry name" value="Kinesin_motor_CS"/>
</dbReference>
<dbReference type="GeneTree" id="ENSGT00940000155989"/>
<keyword evidence="4" id="KW-0493">Microtubule</keyword>
<keyword evidence="6" id="KW-0067">ATP-binding</keyword>
<dbReference type="AlphaFoldDB" id="A0A3Q2DD01"/>
<evidence type="ECO:0000313" key="14">
    <source>
        <dbReference type="Ensembl" id="ENSCVAP00000016444.1"/>
    </source>
</evidence>
<dbReference type="PROSITE" id="PS00411">
    <property type="entry name" value="KINESIN_MOTOR_1"/>
    <property type="match status" value="1"/>
</dbReference>
<dbReference type="Proteomes" id="UP000265020">
    <property type="component" value="Unassembled WGS sequence"/>
</dbReference>
<name>A0A3Q2DD01_CYPVA</name>
<feature type="region of interest" description="Disordered" evidence="12">
    <location>
        <begin position="553"/>
        <end position="573"/>
    </location>
</feature>
<accession>A0A3Q2DD01</accession>
<dbReference type="GO" id="GO:0005876">
    <property type="term" value="C:spindle microtubule"/>
    <property type="evidence" value="ECO:0007669"/>
    <property type="project" value="TreeGrafter"/>
</dbReference>
<dbReference type="GO" id="GO:0051231">
    <property type="term" value="P:spindle elongation"/>
    <property type="evidence" value="ECO:0007669"/>
    <property type="project" value="TreeGrafter"/>
</dbReference>
<feature type="compositionally biased region" description="Basic and acidic residues" evidence="12">
    <location>
        <begin position="370"/>
        <end position="381"/>
    </location>
</feature>
<dbReference type="GO" id="GO:0007018">
    <property type="term" value="P:microtubule-based movement"/>
    <property type="evidence" value="ECO:0007669"/>
    <property type="project" value="InterPro"/>
</dbReference>
<dbReference type="GO" id="GO:0008017">
    <property type="term" value="F:microtubule binding"/>
    <property type="evidence" value="ECO:0007669"/>
    <property type="project" value="InterPro"/>
</dbReference>
<dbReference type="GO" id="GO:0005634">
    <property type="term" value="C:nucleus"/>
    <property type="evidence" value="ECO:0007669"/>
    <property type="project" value="TreeGrafter"/>
</dbReference>
<comment type="caution">
    <text evidence="10">Lacks conserved residue(s) required for the propagation of feature annotation.</text>
</comment>
<evidence type="ECO:0000256" key="5">
    <source>
        <dbReference type="ARBA" id="ARBA00022741"/>
    </source>
</evidence>
<evidence type="ECO:0000256" key="10">
    <source>
        <dbReference type="PROSITE-ProRule" id="PRU00283"/>
    </source>
</evidence>
<dbReference type="GO" id="GO:0008574">
    <property type="term" value="F:plus-end-directed microtubule motor activity"/>
    <property type="evidence" value="ECO:0007669"/>
    <property type="project" value="TreeGrafter"/>
</dbReference>
<comment type="subcellular location">
    <subcellularLocation>
        <location evidence="1">Cytoplasm</location>
        <location evidence="1">Cytoskeleton</location>
        <location evidence="1">Spindle</location>
    </subcellularLocation>
</comment>
<reference evidence="14" key="2">
    <citation type="submission" date="2025-09" db="UniProtKB">
        <authorList>
            <consortium name="Ensembl"/>
        </authorList>
    </citation>
    <scope>IDENTIFICATION</scope>
</reference>
<dbReference type="SMART" id="SM00129">
    <property type="entry name" value="KISc"/>
    <property type="match status" value="1"/>
</dbReference>
<feature type="coiled-coil region" evidence="11">
    <location>
        <begin position="267"/>
        <end position="346"/>
    </location>
</feature>
<evidence type="ECO:0000256" key="12">
    <source>
        <dbReference type="SAM" id="MobiDB-lite"/>
    </source>
</evidence>
<organism evidence="14 15">
    <name type="scientific">Cyprinodon variegatus</name>
    <name type="common">Sheepshead minnow</name>
    <dbReference type="NCBI Taxonomy" id="28743"/>
    <lineage>
        <taxon>Eukaryota</taxon>
        <taxon>Metazoa</taxon>
        <taxon>Chordata</taxon>
        <taxon>Craniata</taxon>
        <taxon>Vertebrata</taxon>
        <taxon>Euteleostomi</taxon>
        <taxon>Actinopterygii</taxon>
        <taxon>Neopterygii</taxon>
        <taxon>Teleostei</taxon>
        <taxon>Neoteleostei</taxon>
        <taxon>Acanthomorphata</taxon>
        <taxon>Ovalentaria</taxon>
        <taxon>Atherinomorphae</taxon>
        <taxon>Cyprinodontiformes</taxon>
        <taxon>Cyprinodontidae</taxon>
        <taxon>Cyprinodon</taxon>
    </lineage>
</organism>
<dbReference type="GO" id="GO:0005524">
    <property type="term" value="F:ATP binding"/>
    <property type="evidence" value="ECO:0007669"/>
    <property type="project" value="UniProtKB-KW"/>
</dbReference>
<keyword evidence="7 11" id="KW-0175">Coiled coil</keyword>
<feature type="coiled-coil region" evidence="11">
    <location>
        <begin position="790"/>
        <end position="834"/>
    </location>
</feature>
<evidence type="ECO:0000256" key="3">
    <source>
        <dbReference type="ARBA" id="ARBA00022553"/>
    </source>
</evidence>
<dbReference type="PROSITE" id="PS50067">
    <property type="entry name" value="KINESIN_MOTOR_2"/>
    <property type="match status" value="1"/>
</dbReference>
<feature type="coiled-coil region" evidence="11">
    <location>
        <begin position="936"/>
        <end position="1044"/>
    </location>
</feature>
<sequence>MATGPNAAAEEKISLNVDPSTKFSVWVSFCEIYNENIHDLLEVAPSGAPRRPALRLSQDGKGNAFIRDLRWVQVSSAEEAYMVLQLGRRNQSFSSTRLNQLSSRSHSIFSIRILGVEDADPARVRTISELCLCDLAGSERCAKTQNIGERLKEAGNINTSLLILGKCIKALRHNQQHVPFRESKLTHYLQSFFCGRGKACMIVNINQCASMYEETLNVLKFSAVAQKVPDPSVSLSSLADKRWVKIPDPDGFQAPCVHFIGIFSEALAALNEERTQREEMLAALEYQTLGKEEALACLQEERKAREEAVIALEELRRKRDELLASLEEERQEREKTSAALEAERRNFKEASRPDQDNQQKMLQQEVGSLTDKRQDQTESRLKAAAAELEEKSSQIQILTQEVQRLQELLQNSAGSAEQNQNQLMEEISELRKSLAEEKKKNETKQKLIQELEAAECRQQDSDQQRELLANKMKETQAALEQKVQDLRVQLDSQRETSHQEADQLREKIQEQEETLKELRAQLESQHESSKQEAERLREKIQEQEETLKELRAQLESQHQSSKQEAERLRAALQEQTQASEQQVLQLNEKLQEQKVSLVEELEQKLREERAASIERQEELKQKLREEQEAAEKLRKDLKEAQLHSATISSSAGHLHRANSDLQREITSLKEELVATREESSECKMMKEKDQQMQEKLAQMEKTSAQREAELQEKLQEAEQQVRALQKSLQEAKERREEEECQAAQEVRRKETERRRELLAVAHEAVAQKDAELEKKAEEIITWLCRPPRLKENAQQEAEKVKNLSLELQRKEDELSGQQEKLADYKKQIQQVQKEVCINAPAALIHPEGFSTWKISLIPTTPGMGLAKQRVIEDMRLTLTEQEKTEEQMEEVLEGKMDLIQELSAGETPTSDPPKTRLKTSNSKEDRWTGQQVDLRLVFLQAFMEKQQAERKKWQEEKLSLIGQAKEAEDKRNQEMRKFAEDRERCCRQQNLLESKLVEKEKAMESWRKERDALVAALEVQLQKLLSSQAEKDQLIKELQKQSSKQPAEVSVAPQFPSSMFLLCSVRLKQRTAPDDVQSLVTVGNN</sequence>
<dbReference type="Pfam" id="PF00225">
    <property type="entry name" value="Kinesin"/>
    <property type="match status" value="1"/>
</dbReference>
<dbReference type="InterPro" id="IPR047149">
    <property type="entry name" value="KIF11-like"/>
</dbReference>
<dbReference type="InterPro" id="IPR036961">
    <property type="entry name" value="Kinesin_motor_dom_sf"/>
</dbReference>
<evidence type="ECO:0000256" key="6">
    <source>
        <dbReference type="ARBA" id="ARBA00022840"/>
    </source>
</evidence>
<dbReference type="GO" id="GO:0072686">
    <property type="term" value="C:mitotic spindle"/>
    <property type="evidence" value="ECO:0007669"/>
    <property type="project" value="TreeGrafter"/>
</dbReference>
<evidence type="ECO:0000259" key="13">
    <source>
        <dbReference type="PROSITE" id="PS50067"/>
    </source>
</evidence>
<evidence type="ECO:0000256" key="2">
    <source>
        <dbReference type="ARBA" id="ARBA00022490"/>
    </source>
</evidence>
<dbReference type="PANTHER" id="PTHR47970">
    <property type="entry name" value="KINESIN-LIKE PROTEIN KIF11"/>
    <property type="match status" value="1"/>
</dbReference>
<feature type="domain" description="Kinesin motor" evidence="13">
    <location>
        <begin position="1"/>
        <end position="228"/>
    </location>
</feature>
<keyword evidence="15" id="KW-1185">Reference proteome</keyword>
<evidence type="ECO:0000256" key="4">
    <source>
        <dbReference type="ARBA" id="ARBA00022701"/>
    </source>
</evidence>
<protein>
    <recommendedName>
        <fullName evidence="13">Kinesin motor domain-containing protein</fullName>
    </recommendedName>
</protein>
<dbReference type="InterPro" id="IPR001752">
    <property type="entry name" value="Kinesin_motor_dom"/>
</dbReference>
<keyword evidence="3" id="KW-0597">Phosphoprotein</keyword>
<dbReference type="OMA" id="MSECKEN"/>
<keyword evidence="9" id="KW-0206">Cytoskeleton</keyword>
<keyword evidence="8" id="KW-0505">Motor protein</keyword>
<dbReference type="PANTHER" id="PTHR47970:SF29">
    <property type="entry name" value="KINESIN FAMILY MEMBER 20B"/>
    <property type="match status" value="1"/>
</dbReference>
<feature type="region of interest" description="Disordered" evidence="12">
    <location>
        <begin position="903"/>
        <end position="924"/>
    </location>
</feature>
<feature type="region of interest" description="Disordered" evidence="12">
    <location>
        <begin position="364"/>
        <end position="385"/>
    </location>
</feature>
<dbReference type="Ensembl" id="ENSCVAT00000024810.1">
    <property type="protein sequence ID" value="ENSCVAP00000016444.1"/>
    <property type="gene ID" value="ENSCVAG00000019643.1"/>
</dbReference>
<reference evidence="14" key="1">
    <citation type="submission" date="2025-08" db="UniProtKB">
        <authorList>
            <consortium name="Ensembl"/>
        </authorList>
    </citation>
    <scope>IDENTIFICATION</scope>
</reference>
<evidence type="ECO:0000256" key="9">
    <source>
        <dbReference type="ARBA" id="ARBA00023212"/>
    </source>
</evidence>
<keyword evidence="5" id="KW-0547">Nucleotide-binding</keyword>